<dbReference type="AlphaFoldDB" id="A0A3M7DHM6"/>
<evidence type="ECO:0000313" key="3">
    <source>
        <dbReference type="Proteomes" id="UP000269276"/>
    </source>
</evidence>
<feature type="compositionally biased region" description="Polar residues" evidence="1">
    <location>
        <begin position="142"/>
        <end position="172"/>
    </location>
</feature>
<feature type="compositionally biased region" description="Polar residues" evidence="1">
    <location>
        <begin position="281"/>
        <end position="299"/>
    </location>
</feature>
<evidence type="ECO:0008006" key="4">
    <source>
        <dbReference type="Google" id="ProtNLM"/>
    </source>
</evidence>
<dbReference type="OrthoDB" id="4843036at2759"/>
<comment type="caution">
    <text evidence="2">The sequence shown here is derived from an EMBL/GenBank/DDBJ whole genome shotgun (WGS) entry which is preliminary data.</text>
</comment>
<gene>
    <name evidence="2" type="ORF">D0863_10328</name>
</gene>
<dbReference type="EMBL" id="QWIP01000444">
    <property type="protein sequence ID" value="RMY63724.1"/>
    <property type="molecule type" value="Genomic_DNA"/>
</dbReference>
<feature type="compositionally biased region" description="Low complexity" evidence="1">
    <location>
        <begin position="237"/>
        <end position="268"/>
    </location>
</feature>
<feature type="region of interest" description="Disordered" evidence="1">
    <location>
        <begin position="129"/>
        <end position="179"/>
    </location>
</feature>
<feature type="region of interest" description="Disordered" evidence="1">
    <location>
        <begin position="568"/>
        <end position="590"/>
    </location>
</feature>
<reference evidence="2 3" key="1">
    <citation type="journal article" date="2018" name="BMC Genomics">
        <title>Genomic evidence for intraspecific hybridization in a clonal and extremely halotolerant yeast.</title>
        <authorList>
            <person name="Gostincar C."/>
            <person name="Stajich J.E."/>
            <person name="Zupancic J."/>
            <person name="Zalar P."/>
            <person name="Gunde-Cimerman N."/>
        </authorList>
    </citation>
    <scope>NUCLEOTIDE SEQUENCE [LARGE SCALE GENOMIC DNA]</scope>
    <source>
        <strain evidence="2 3">EXF-2682</strain>
    </source>
</reference>
<feature type="compositionally biased region" description="Polar residues" evidence="1">
    <location>
        <begin position="570"/>
        <end position="584"/>
    </location>
</feature>
<sequence>MPTLRVSAIVFGLYSIGFSFGSSHIIRRLPTSCPAVDDQLIVDCSTGSQYYINCDISYEGTIFDSVTASDLLSCLDFCSPVPSCQAAAYNIETQICNQYEDLSGNPVYSPNTQFATLVQRVNADDGYADDGSFGAESISEPDPTSASSDMSPSETTQSSQFSAEQSYAPTAASSGSVLESRSVSSETSASSFVQSSQMSSDNALTQFTSGEQTSSSFPGAPSSTLSFATNLSSSSTIFTATSSPSQTETSSISQTETSGVALGSSSSSWNTSEPPLPTATGIPSCSTQDEQSTYTDPSTGSVYVVQCNREYQGVVERSIYEPGVEECVTDCSTNARCIGVGYNTEEEICNEYSAFVPASGNYSQRVVFAQMRARAVVYDGGLTTTVPISPSYVPSTAVTTPLPPSMAGSTSVSILSTSLSPSSSFSLTSTSYAAFTTRSTSSVDPKQPASSLTTPAATTALSESYSSPSAIQTLSSGPAGSLNAMQYASSEATDSTRTTARATSDIALSSSSGVSGASLQTRAAVLSSSDTSVTGQSASASELSSISPPTFQLSASGASASFSLRTSSSNDAVTTSSTPTQNPPASYYTAPYATTSRSTVASSTKTLDPSATVCPDYDGSTAVDENGVAYYVQCGVAYNGTVINSSSQKRQAVLGYTILQCTDMCDQNEDCVGLTLGSDGRCTQYSYVSGYLPDQAPVAAVPLARAANLPTEISVAATSTNVLSSSFTFGVASSQTDTSSWCLYCIACSSINKDRNVFCRAFDVY</sequence>
<dbReference type="Proteomes" id="UP000269276">
    <property type="component" value="Unassembled WGS sequence"/>
</dbReference>
<name>A0A3M7DHM6_HORWE</name>
<organism evidence="2 3">
    <name type="scientific">Hortaea werneckii</name>
    <name type="common">Black yeast</name>
    <name type="synonym">Cladosporium werneckii</name>
    <dbReference type="NCBI Taxonomy" id="91943"/>
    <lineage>
        <taxon>Eukaryota</taxon>
        <taxon>Fungi</taxon>
        <taxon>Dikarya</taxon>
        <taxon>Ascomycota</taxon>
        <taxon>Pezizomycotina</taxon>
        <taxon>Dothideomycetes</taxon>
        <taxon>Dothideomycetidae</taxon>
        <taxon>Mycosphaerellales</taxon>
        <taxon>Teratosphaeriaceae</taxon>
        <taxon>Hortaea</taxon>
    </lineage>
</organism>
<evidence type="ECO:0000256" key="1">
    <source>
        <dbReference type="SAM" id="MobiDB-lite"/>
    </source>
</evidence>
<evidence type="ECO:0000313" key="2">
    <source>
        <dbReference type="EMBL" id="RMY63724.1"/>
    </source>
</evidence>
<accession>A0A3M7DHM6</accession>
<proteinExistence type="predicted"/>
<protein>
    <recommendedName>
        <fullName evidence="4">Apple domain-containing protein</fullName>
    </recommendedName>
</protein>
<feature type="region of interest" description="Disordered" evidence="1">
    <location>
        <begin position="237"/>
        <end position="299"/>
    </location>
</feature>